<protein>
    <submittedName>
        <fullName evidence="1">Uncharacterized protein</fullName>
    </submittedName>
</protein>
<organism evidence="1">
    <name type="scientific">Spongospora subterranea</name>
    <dbReference type="NCBI Taxonomy" id="70186"/>
    <lineage>
        <taxon>Eukaryota</taxon>
        <taxon>Sar</taxon>
        <taxon>Rhizaria</taxon>
        <taxon>Endomyxa</taxon>
        <taxon>Phytomyxea</taxon>
        <taxon>Plasmodiophorida</taxon>
        <taxon>Plasmodiophoridae</taxon>
        <taxon>Spongospora</taxon>
    </lineage>
</organism>
<feature type="non-terminal residue" evidence="1">
    <location>
        <position position="1"/>
    </location>
</feature>
<reference evidence="1" key="1">
    <citation type="submission" date="2015-04" db="EMBL/GenBank/DDBJ databases">
        <title>The genome sequence of the plant pathogenic Rhizarian Plasmodiophora brassicae reveals insights in its biotrophic life cycle and the origin of chitin synthesis.</title>
        <authorList>
            <person name="Schwelm A."/>
            <person name="Fogelqvist J."/>
            <person name="Knaust A."/>
            <person name="Julke S."/>
            <person name="Lilja T."/>
            <person name="Dhandapani V."/>
            <person name="Bonilla-Rosso G."/>
            <person name="Karlsson M."/>
            <person name="Shevchenko A."/>
            <person name="Choi S.R."/>
            <person name="Kim H.G."/>
            <person name="Park J.Y."/>
            <person name="Lim Y.P."/>
            <person name="Ludwig-Muller J."/>
            <person name="Dixelius C."/>
        </authorList>
    </citation>
    <scope>NUCLEOTIDE SEQUENCE</scope>
    <source>
        <tissue evidence="1">Potato root galls</tissue>
    </source>
</reference>
<proteinExistence type="predicted"/>
<sequence length="100" mass="10808">SKRSLGLGTVVGSLFVSIVILLLSDFNGSDSGHCWRNRRDRCWIYRHVCRVECLAAVGAGIKPWQVQDDALIALPAGRREHVKVVEAGEEVGTGVQHGGA</sequence>
<evidence type="ECO:0000313" key="1">
    <source>
        <dbReference type="EMBL" id="CRZ01833.1"/>
    </source>
</evidence>
<dbReference type="EMBL" id="HACM01001391">
    <property type="protein sequence ID" value="CRZ01833.1"/>
    <property type="molecule type" value="Transcribed_RNA"/>
</dbReference>
<accession>A0A0H5QIM1</accession>
<dbReference type="AlphaFoldDB" id="A0A0H5QIM1"/>
<name>A0A0H5QIM1_9EUKA</name>